<dbReference type="Pfam" id="PF01891">
    <property type="entry name" value="CbiM"/>
    <property type="match status" value="1"/>
</dbReference>
<dbReference type="GO" id="GO:0000041">
    <property type="term" value="P:transition metal ion transport"/>
    <property type="evidence" value="ECO:0007669"/>
    <property type="project" value="InterPro"/>
</dbReference>
<reference evidence="9 10" key="1">
    <citation type="journal article" date="2016" name="Nat. Commun.">
        <title>Thousands of microbial genomes shed light on interconnected biogeochemical processes in an aquifer system.</title>
        <authorList>
            <person name="Anantharaman K."/>
            <person name="Brown C.T."/>
            <person name="Hug L.A."/>
            <person name="Sharon I."/>
            <person name="Castelle C.J."/>
            <person name="Probst A.J."/>
            <person name="Thomas B.C."/>
            <person name="Singh A."/>
            <person name="Wilkins M.J."/>
            <person name="Karaoz U."/>
            <person name="Brodie E.L."/>
            <person name="Williams K.H."/>
            <person name="Hubbard S.S."/>
            <person name="Banfield J.F."/>
        </authorList>
    </citation>
    <scope>NUCLEOTIDE SEQUENCE [LARGE SCALE GENOMIC DNA]</scope>
</reference>
<evidence type="ECO:0000256" key="1">
    <source>
        <dbReference type="ARBA" id="ARBA00004651"/>
    </source>
</evidence>
<keyword evidence="3" id="KW-1003">Cell membrane</keyword>
<evidence type="ECO:0000256" key="7">
    <source>
        <dbReference type="SAM" id="Phobius"/>
    </source>
</evidence>
<keyword evidence="5 7" id="KW-1133">Transmembrane helix</keyword>
<keyword evidence="4 7" id="KW-0812">Transmembrane</keyword>
<dbReference type="PANTHER" id="PTHR34229">
    <property type="entry name" value="METAL TRANSPORT PROTEIN HI_1621-RELATED"/>
    <property type="match status" value="1"/>
</dbReference>
<dbReference type="Pfam" id="PF13190">
    <property type="entry name" value="PDGLE"/>
    <property type="match status" value="1"/>
</dbReference>
<evidence type="ECO:0000259" key="8">
    <source>
        <dbReference type="Pfam" id="PF13190"/>
    </source>
</evidence>
<feature type="transmembrane region" description="Helical" evidence="7">
    <location>
        <begin position="222"/>
        <end position="242"/>
    </location>
</feature>
<dbReference type="InterPro" id="IPR002751">
    <property type="entry name" value="CbiM/NikMN"/>
</dbReference>
<feature type="transmembrane region" description="Helical" evidence="7">
    <location>
        <begin position="139"/>
        <end position="161"/>
    </location>
</feature>
<dbReference type="Proteomes" id="UP000179243">
    <property type="component" value="Unassembled WGS sequence"/>
</dbReference>
<comment type="subcellular location">
    <subcellularLocation>
        <location evidence="1">Cell membrane</location>
        <topology evidence="1">Multi-pass membrane protein</topology>
    </subcellularLocation>
</comment>
<proteinExistence type="predicted"/>
<evidence type="ECO:0000256" key="2">
    <source>
        <dbReference type="ARBA" id="ARBA00022448"/>
    </source>
</evidence>
<protein>
    <submittedName>
        <fullName evidence="9">Cobalamin biosynthesis protein CbiM</fullName>
    </submittedName>
</protein>
<keyword evidence="6 7" id="KW-0472">Membrane</keyword>
<name>A0A1F7F2C4_UNCRA</name>
<feature type="transmembrane region" description="Helical" evidence="7">
    <location>
        <begin position="40"/>
        <end position="60"/>
    </location>
</feature>
<feature type="transmembrane region" description="Helical" evidence="7">
    <location>
        <begin position="181"/>
        <end position="202"/>
    </location>
</feature>
<organism evidence="9 10">
    <name type="scientific">Candidatus Raymondbacteria bacterium RIFOXYD12_FULL_49_13</name>
    <dbReference type="NCBI Taxonomy" id="1817890"/>
    <lineage>
        <taxon>Bacteria</taxon>
        <taxon>Raymondiibacteriota</taxon>
    </lineage>
</organism>
<dbReference type="AlphaFoldDB" id="A0A1F7F2C4"/>
<evidence type="ECO:0000313" key="10">
    <source>
        <dbReference type="Proteomes" id="UP000179243"/>
    </source>
</evidence>
<dbReference type="InterPro" id="IPR025937">
    <property type="entry name" value="PDGLE_dom"/>
</dbReference>
<keyword evidence="2" id="KW-0813">Transport</keyword>
<comment type="caution">
    <text evidence="9">The sequence shown here is derived from an EMBL/GenBank/DDBJ whole genome shotgun (WGS) entry which is preliminary data.</text>
</comment>
<dbReference type="GO" id="GO:0005886">
    <property type="term" value="C:plasma membrane"/>
    <property type="evidence" value="ECO:0007669"/>
    <property type="project" value="UniProtKB-SubCell"/>
</dbReference>
<feature type="domain" description="PDGLE" evidence="8">
    <location>
        <begin position="220"/>
        <end position="331"/>
    </location>
</feature>
<evidence type="ECO:0000313" key="9">
    <source>
        <dbReference type="EMBL" id="OGK00809.1"/>
    </source>
</evidence>
<evidence type="ECO:0000256" key="6">
    <source>
        <dbReference type="ARBA" id="ARBA00023136"/>
    </source>
</evidence>
<evidence type="ECO:0000256" key="5">
    <source>
        <dbReference type="ARBA" id="ARBA00022989"/>
    </source>
</evidence>
<feature type="transmembrane region" description="Helical" evidence="7">
    <location>
        <begin position="104"/>
        <end position="127"/>
    </location>
</feature>
<feature type="transmembrane region" description="Helical" evidence="7">
    <location>
        <begin position="72"/>
        <end position="92"/>
    </location>
</feature>
<evidence type="ECO:0000256" key="4">
    <source>
        <dbReference type="ARBA" id="ARBA00022692"/>
    </source>
</evidence>
<sequence>MHMSDALLNPVVGGAFWAVSGGLIAYSAKKIREDEDTFKTPLMAVTGAFIFAAQMINFTIPGTGSSGHIGGGLLLAALLGPYRAFLTLASVLTIQCLFFADGGLLALGCNIFNLAFFPAFIAYPLIFKPIAGNMENKGRLALASFIAADIGLLMGASSVILETVLSGITELPFKTFVLFMLPIHFCIGLVEGLVVFSVLSFVRKAQPSLLSGATGQNMGRNIIVPFIILALVVGGMVSWFASSHPDGLEWSMAKVTGKEELEGRTNVITSRLEAIQGKLAFLPDYSFRATATGTETDKNSSVVSAGTSVSGIAGSVMVLALAGCMGYIIRRRTKTHGHA</sequence>
<dbReference type="PANTHER" id="PTHR34229:SF1">
    <property type="entry name" value="METAL TRANSPORT PROTEIN HI_1621-RELATED"/>
    <property type="match status" value="1"/>
</dbReference>
<dbReference type="Gene3D" id="1.10.1760.20">
    <property type="match status" value="1"/>
</dbReference>
<evidence type="ECO:0000256" key="3">
    <source>
        <dbReference type="ARBA" id="ARBA00022475"/>
    </source>
</evidence>
<gene>
    <name evidence="9" type="ORF">A2519_07725</name>
</gene>
<feature type="transmembrane region" description="Helical" evidence="7">
    <location>
        <begin position="309"/>
        <end position="329"/>
    </location>
</feature>
<feature type="transmembrane region" description="Helical" evidence="7">
    <location>
        <begin position="7"/>
        <end position="28"/>
    </location>
</feature>
<accession>A0A1F7F2C4</accession>
<dbReference type="EMBL" id="MFYX01000139">
    <property type="protein sequence ID" value="OGK00809.1"/>
    <property type="molecule type" value="Genomic_DNA"/>
</dbReference>